<reference evidence="3" key="1">
    <citation type="submission" date="2025-08" db="UniProtKB">
        <authorList>
            <consortium name="RefSeq"/>
        </authorList>
    </citation>
    <scope>IDENTIFICATION</scope>
</reference>
<protein>
    <submittedName>
        <fullName evidence="3">Uncharacterized protein LOC100202855 isoform X2</fullName>
    </submittedName>
</protein>
<keyword evidence="2" id="KW-1185">Reference proteome</keyword>
<feature type="domain" description="R3H-associated N-terminal" evidence="1">
    <location>
        <begin position="58"/>
        <end position="172"/>
    </location>
</feature>
<evidence type="ECO:0000313" key="3">
    <source>
        <dbReference type="RefSeq" id="XP_065657065.1"/>
    </source>
</evidence>
<organism evidence="2 3">
    <name type="scientific">Hydra vulgaris</name>
    <name type="common">Hydra</name>
    <name type="synonym">Hydra attenuata</name>
    <dbReference type="NCBI Taxonomy" id="6087"/>
    <lineage>
        <taxon>Eukaryota</taxon>
        <taxon>Metazoa</taxon>
        <taxon>Cnidaria</taxon>
        <taxon>Hydrozoa</taxon>
        <taxon>Hydroidolina</taxon>
        <taxon>Anthoathecata</taxon>
        <taxon>Aplanulata</taxon>
        <taxon>Hydridae</taxon>
        <taxon>Hydra</taxon>
    </lineage>
</organism>
<dbReference type="InterPro" id="IPR036867">
    <property type="entry name" value="R3H_dom_sf"/>
</dbReference>
<dbReference type="PANTHER" id="PTHR32019:SF2">
    <property type="entry name" value="R3H DOMAIN-CONTAINING PROTEIN 4"/>
    <property type="match status" value="1"/>
</dbReference>
<evidence type="ECO:0000259" key="1">
    <source>
        <dbReference type="Pfam" id="PF13902"/>
    </source>
</evidence>
<dbReference type="GeneID" id="100202855"/>
<dbReference type="RefSeq" id="XP_065657065.1">
    <property type="nucleotide sequence ID" value="XM_065800993.1"/>
</dbReference>
<evidence type="ECO:0000313" key="2">
    <source>
        <dbReference type="Proteomes" id="UP001652625"/>
    </source>
</evidence>
<sequence length="269" mass="31663">MGVLNFTGILECRDRISVDFINELDTDDLIYEVPSVNTVTLKSCSKRKRLKSCNRIYDFRDYGIDQRRSGIKHQRRKENMNELLQIAGEDAEQWACDEMLVTAFTDLFLDREKMKVWESFVNLTDDEQHQILSENHLNRQKQSANLMPGSGVLQTEDLRYLQIDQKIRDMLRSKHMPSMGLLKYYENDVISCMEDEFPSLLIFNLEEKFDRMLVYAICQFFELPVSQIRLQTTTLIEIELPVTTSPELLPRYTLTGYLENKFKNLSKFL</sequence>
<gene>
    <name evidence="3" type="primary">LOC100202855</name>
</gene>
<dbReference type="InterPro" id="IPR025952">
    <property type="entry name" value="R3H-assoc_dom"/>
</dbReference>
<dbReference type="InterPro" id="IPR039629">
    <property type="entry name" value="R3HDM4"/>
</dbReference>
<dbReference type="Pfam" id="PF13902">
    <property type="entry name" value="R3H-assoc"/>
    <property type="match status" value="1"/>
</dbReference>
<dbReference type="Proteomes" id="UP001652625">
    <property type="component" value="Chromosome 07"/>
</dbReference>
<proteinExistence type="predicted"/>
<dbReference type="SUPFAM" id="SSF82708">
    <property type="entry name" value="R3H domain"/>
    <property type="match status" value="1"/>
</dbReference>
<name>A0ABM4C636_HYDVU</name>
<dbReference type="PANTHER" id="PTHR32019">
    <property type="entry name" value="R3H DOMAIN-CONTAINING PROTEIN 4"/>
    <property type="match status" value="1"/>
</dbReference>
<accession>A0ABM4C636</accession>